<dbReference type="WBParaSite" id="maker-PairedContig_2546-snap-gene-1.16-mRNA-1">
    <property type="protein sequence ID" value="maker-PairedContig_2546-snap-gene-1.16-mRNA-1"/>
    <property type="gene ID" value="maker-PairedContig_2546-snap-gene-1.16"/>
</dbReference>
<dbReference type="GO" id="GO:0020037">
    <property type="term" value="F:heme binding"/>
    <property type="evidence" value="ECO:0007669"/>
    <property type="project" value="InterPro"/>
</dbReference>
<organism evidence="10">
    <name type="scientific">Wuchereria bancrofti</name>
    <dbReference type="NCBI Taxonomy" id="6293"/>
    <lineage>
        <taxon>Eukaryota</taxon>
        <taxon>Metazoa</taxon>
        <taxon>Ecdysozoa</taxon>
        <taxon>Nematoda</taxon>
        <taxon>Chromadorea</taxon>
        <taxon>Rhabditida</taxon>
        <taxon>Spirurina</taxon>
        <taxon>Spiruromorpha</taxon>
        <taxon>Filarioidea</taxon>
        <taxon>Onchocercidae</taxon>
        <taxon>Wuchereria</taxon>
    </lineage>
</organism>
<comment type="cofactor">
    <cofactor evidence="1 7">
        <name>heme</name>
        <dbReference type="ChEBI" id="CHEBI:30413"/>
    </cofactor>
</comment>
<evidence type="ECO:0000256" key="2">
    <source>
        <dbReference type="ARBA" id="ARBA00010617"/>
    </source>
</evidence>
<dbReference type="PRINTS" id="PR00463">
    <property type="entry name" value="EP450I"/>
</dbReference>
<keyword evidence="9" id="KW-1133">Transmembrane helix</keyword>
<feature type="transmembrane region" description="Helical" evidence="9">
    <location>
        <begin position="6"/>
        <end position="22"/>
    </location>
</feature>
<dbReference type="CDD" id="cd20617">
    <property type="entry name" value="CYP1_2-like"/>
    <property type="match status" value="1"/>
</dbReference>
<keyword evidence="9" id="KW-0472">Membrane</keyword>
<feature type="binding site" description="axial binding residue" evidence="7">
    <location>
        <position position="473"/>
    </location>
    <ligand>
        <name>heme</name>
        <dbReference type="ChEBI" id="CHEBI:30413"/>
    </ligand>
    <ligandPart>
        <name>Fe</name>
        <dbReference type="ChEBI" id="CHEBI:18248"/>
    </ligandPart>
</feature>
<evidence type="ECO:0000256" key="7">
    <source>
        <dbReference type="PIRSR" id="PIRSR602401-1"/>
    </source>
</evidence>
<feature type="transmembrane region" description="Helical" evidence="9">
    <location>
        <begin position="29"/>
        <end position="48"/>
    </location>
</feature>
<keyword evidence="9" id="KW-0812">Transmembrane</keyword>
<evidence type="ECO:0000256" key="5">
    <source>
        <dbReference type="ARBA" id="ARBA00023004"/>
    </source>
</evidence>
<dbReference type="PANTHER" id="PTHR24300">
    <property type="entry name" value="CYTOCHROME P450 508A4-RELATED"/>
    <property type="match status" value="1"/>
</dbReference>
<dbReference type="InterPro" id="IPR050182">
    <property type="entry name" value="Cytochrome_P450_fam2"/>
</dbReference>
<dbReference type="STRING" id="6293.A0A1I8EKI7"/>
<keyword evidence="4 8" id="KW-0560">Oxidoreductase</keyword>
<dbReference type="InterPro" id="IPR036396">
    <property type="entry name" value="Cyt_P450_sf"/>
</dbReference>
<dbReference type="GO" id="GO:0005737">
    <property type="term" value="C:cytoplasm"/>
    <property type="evidence" value="ECO:0007669"/>
    <property type="project" value="TreeGrafter"/>
</dbReference>
<evidence type="ECO:0000256" key="3">
    <source>
        <dbReference type="ARBA" id="ARBA00022723"/>
    </source>
</evidence>
<dbReference type="Pfam" id="PF00067">
    <property type="entry name" value="p450"/>
    <property type="match status" value="1"/>
</dbReference>
<proteinExistence type="inferred from homology"/>
<keyword evidence="6 8" id="KW-0503">Monooxygenase</keyword>
<evidence type="ECO:0000313" key="10">
    <source>
        <dbReference type="WBParaSite" id="maker-PairedContig_2546-snap-gene-1.16-mRNA-1"/>
    </source>
</evidence>
<dbReference type="PRINTS" id="PR00385">
    <property type="entry name" value="P450"/>
</dbReference>
<dbReference type="GO" id="GO:0006805">
    <property type="term" value="P:xenobiotic metabolic process"/>
    <property type="evidence" value="ECO:0007669"/>
    <property type="project" value="TreeGrafter"/>
</dbReference>
<evidence type="ECO:0000256" key="6">
    <source>
        <dbReference type="ARBA" id="ARBA00023033"/>
    </source>
</evidence>
<dbReference type="Gene3D" id="1.10.630.10">
    <property type="entry name" value="Cytochrome P450"/>
    <property type="match status" value="1"/>
</dbReference>
<dbReference type="PROSITE" id="PS00086">
    <property type="entry name" value="CYTOCHROME_P450"/>
    <property type="match status" value="1"/>
</dbReference>
<reference evidence="10" key="1">
    <citation type="submission" date="2016-11" db="UniProtKB">
        <authorList>
            <consortium name="WormBaseParasite"/>
        </authorList>
    </citation>
    <scope>IDENTIFICATION</scope>
    <source>
        <strain evidence="10">pt0022</strain>
    </source>
</reference>
<dbReference type="PANTHER" id="PTHR24300:SF414">
    <property type="entry name" value="CYTOCHROME P450 FAMILY"/>
    <property type="match status" value="1"/>
</dbReference>
<dbReference type="GO" id="GO:0016712">
    <property type="term" value="F:oxidoreductase activity, acting on paired donors, with incorporation or reduction of molecular oxygen, reduced flavin or flavoprotein as one donor, and incorporation of one atom of oxygen"/>
    <property type="evidence" value="ECO:0007669"/>
    <property type="project" value="TreeGrafter"/>
</dbReference>
<evidence type="ECO:0000256" key="8">
    <source>
        <dbReference type="RuleBase" id="RU000461"/>
    </source>
</evidence>
<dbReference type="GO" id="GO:0005506">
    <property type="term" value="F:iron ion binding"/>
    <property type="evidence" value="ECO:0007669"/>
    <property type="project" value="InterPro"/>
</dbReference>
<keyword evidence="7 8" id="KW-0349">Heme</keyword>
<dbReference type="AlphaFoldDB" id="A0A1I8EKI7"/>
<protein>
    <submittedName>
        <fullName evidence="10">Cytochrome P450 family protein</fullName>
    </submittedName>
</protein>
<sequence>MYSFQFILLFGMLIIAISSILCSKTWISFIRLPIPPTLVLLAAVYIFYELSWKRRFLPPGPAPWLFFGNILHFIFYKSIDDMFLTWKQKYGNLVTFWIGPIPLVMVTDVETMREYFVRNSEMFSNRWRNYATDFFMGDSGANGIIQIDGDKWKQQRRFVLRVLRDFGVGRILIEQQIMNEVESFIDYLEAKCTGQEMDICAMHAVCVGNIINNILFGYRFPQGSAEFSFLHSLLDSQSRLVMHPLMGLYITLPLTTRIPFINYKWKQFKDLRNKLWEFISREVQVHMKAFNCEGSPEVIDFTYAYLSEINRRKRSGEPSEYFSEWQLTMLLLDLFFAGMETTVTTLKWGFLLSIIHPDVQTKVQNELDEIGSRITLADKPKCSYTMATIHEIQRFANILPINLLRTVAEDVVMGKYYYPAGTLCIPQISIAMNDPTNFEKPREFRPERFLEDDGFTLKKYDAFFPFSIGKRQCLGESLAKAELFLIYANLIRHFRFQTVPNRPNPSTKRLFGLTTSPPPYKCLVERRISSVDDSVDDILKTYLTSTLYWRGRISFAEYNAKMYAFQKKIAPLCLVL</sequence>
<dbReference type="InterPro" id="IPR001128">
    <property type="entry name" value="Cyt_P450"/>
</dbReference>
<name>A0A1I8EKI7_WUCBA</name>
<comment type="similarity">
    <text evidence="2 8">Belongs to the cytochrome P450 family.</text>
</comment>
<feature type="transmembrane region" description="Helical" evidence="9">
    <location>
        <begin position="60"/>
        <end position="79"/>
    </location>
</feature>
<dbReference type="FunFam" id="1.10.630.10:FF:000036">
    <property type="entry name" value="CYtochrome P450 family"/>
    <property type="match status" value="1"/>
</dbReference>
<evidence type="ECO:0000256" key="1">
    <source>
        <dbReference type="ARBA" id="ARBA00001971"/>
    </source>
</evidence>
<dbReference type="InterPro" id="IPR017972">
    <property type="entry name" value="Cyt_P450_CS"/>
</dbReference>
<evidence type="ECO:0000256" key="9">
    <source>
        <dbReference type="SAM" id="Phobius"/>
    </source>
</evidence>
<keyword evidence="3 7" id="KW-0479">Metal-binding</keyword>
<dbReference type="SUPFAM" id="SSF48264">
    <property type="entry name" value="Cytochrome P450"/>
    <property type="match status" value="1"/>
</dbReference>
<dbReference type="GO" id="GO:0006082">
    <property type="term" value="P:organic acid metabolic process"/>
    <property type="evidence" value="ECO:0007669"/>
    <property type="project" value="TreeGrafter"/>
</dbReference>
<evidence type="ECO:0000256" key="4">
    <source>
        <dbReference type="ARBA" id="ARBA00023002"/>
    </source>
</evidence>
<keyword evidence="5 7" id="KW-0408">Iron</keyword>
<accession>A0A1I8EKI7</accession>
<dbReference type="InterPro" id="IPR002401">
    <property type="entry name" value="Cyt_P450_E_grp-I"/>
</dbReference>